<evidence type="ECO:0000256" key="1">
    <source>
        <dbReference type="SAM" id="MobiDB-lite"/>
    </source>
</evidence>
<evidence type="ECO:0000313" key="2">
    <source>
        <dbReference type="EMBL" id="GAG29878.1"/>
    </source>
</evidence>
<accession>X0WZN1</accession>
<organism evidence="2">
    <name type="scientific">marine sediment metagenome</name>
    <dbReference type="NCBI Taxonomy" id="412755"/>
    <lineage>
        <taxon>unclassified sequences</taxon>
        <taxon>metagenomes</taxon>
        <taxon>ecological metagenomes</taxon>
    </lineage>
</organism>
<sequence length="251" mass="24490">TLRGTSLNGRGTSITIESDDKIEILGSVVAGNGLDADNIKSGTAQVAGNDGGVGGGITLRSKADITLGPAARLITGNGGAGADVIVTVETEANAEGKIFAKAGGGSPGGDVAIECDGTLRFTPGPESIIVLGNGGAGGNIWGEIAHDDELVTGLDLTGGAGGPSGFPSFAAGAIEGLTYEEIEENGGIVWVLKDDSVNLVVGGAGGDSGDASSTRPSFGAGSGDTDDGTAKRRRAAGVPAYPGKTLTHQGN</sequence>
<feature type="non-terminal residue" evidence="2">
    <location>
        <position position="1"/>
    </location>
</feature>
<proteinExistence type="predicted"/>
<dbReference type="EMBL" id="BARS01042524">
    <property type="protein sequence ID" value="GAG29878.1"/>
    <property type="molecule type" value="Genomic_DNA"/>
</dbReference>
<feature type="region of interest" description="Disordered" evidence="1">
    <location>
        <begin position="202"/>
        <end position="251"/>
    </location>
</feature>
<protein>
    <submittedName>
        <fullName evidence="2">Uncharacterized protein</fullName>
    </submittedName>
</protein>
<reference evidence="2" key="1">
    <citation type="journal article" date="2014" name="Front. Microbiol.">
        <title>High frequency of phylogenetically diverse reductive dehalogenase-homologous genes in deep subseafloor sedimentary metagenomes.</title>
        <authorList>
            <person name="Kawai M."/>
            <person name="Futagami T."/>
            <person name="Toyoda A."/>
            <person name="Takaki Y."/>
            <person name="Nishi S."/>
            <person name="Hori S."/>
            <person name="Arai W."/>
            <person name="Tsubouchi T."/>
            <person name="Morono Y."/>
            <person name="Uchiyama I."/>
            <person name="Ito T."/>
            <person name="Fujiyama A."/>
            <person name="Inagaki F."/>
            <person name="Takami H."/>
        </authorList>
    </citation>
    <scope>NUCLEOTIDE SEQUENCE</scope>
    <source>
        <strain evidence="2">Expedition CK06-06</strain>
    </source>
</reference>
<name>X0WZN1_9ZZZZ</name>
<gene>
    <name evidence="2" type="ORF">S01H1_64505</name>
</gene>
<feature type="non-terminal residue" evidence="2">
    <location>
        <position position="251"/>
    </location>
</feature>
<comment type="caution">
    <text evidence="2">The sequence shown here is derived from an EMBL/GenBank/DDBJ whole genome shotgun (WGS) entry which is preliminary data.</text>
</comment>
<dbReference type="AlphaFoldDB" id="X0WZN1"/>